<name>A0ABW0LKJ7_9BACI</name>
<protein>
    <submittedName>
        <fullName evidence="10">D-alanyl-D-alanine carboxypeptidase family protein</fullName>
        <ecNumber evidence="10">3.4.-.-</ecNumber>
    </submittedName>
</protein>
<dbReference type="GO" id="GO:0004180">
    <property type="term" value="F:carboxypeptidase activity"/>
    <property type="evidence" value="ECO:0007669"/>
    <property type="project" value="UniProtKB-KW"/>
</dbReference>
<dbReference type="Gene3D" id="3.40.710.10">
    <property type="entry name" value="DD-peptidase/beta-lactamase superfamily"/>
    <property type="match status" value="1"/>
</dbReference>
<feature type="domain" description="Peptidase S11 D-alanyl-D-alanine carboxypeptidase A N-terminal" evidence="9">
    <location>
        <begin position="33"/>
        <end position="269"/>
    </location>
</feature>
<keyword evidence="3 10" id="KW-0378">Hydrolase</keyword>
<evidence type="ECO:0000313" key="10">
    <source>
        <dbReference type="EMBL" id="MFC5465083.1"/>
    </source>
</evidence>
<comment type="similarity">
    <text evidence="1 7">Belongs to the peptidase S11 family.</text>
</comment>
<evidence type="ECO:0000256" key="2">
    <source>
        <dbReference type="ARBA" id="ARBA00022729"/>
    </source>
</evidence>
<reference evidence="11" key="1">
    <citation type="journal article" date="2019" name="Int. J. Syst. Evol. Microbiol.">
        <title>The Global Catalogue of Microorganisms (GCM) 10K type strain sequencing project: providing services to taxonomists for standard genome sequencing and annotation.</title>
        <authorList>
            <consortium name="The Broad Institute Genomics Platform"/>
            <consortium name="The Broad Institute Genome Sequencing Center for Infectious Disease"/>
            <person name="Wu L."/>
            <person name="Ma J."/>
        </authorList>
    </citation>
    <scope>NUCLEOTIDE SEQUENCE [LARGE SCALE GENOMIC DNA]</scope>
    <source>
        <strain evidence="11">CGMCC 1.12237</strain>
    </source>
</reference>
<dbReference type="EC" id="3.4.-.-" evidence="10"/>
<keyword evidence="11" id="KW-1185">Reference proteome</keyword>
<keyword evidence="4" id="KW-0133">Cell shape</keyword>
<evidence type="ECO:0000256" key="3">
    <source>
        <dbReference type="ARBA" id="ARBA00022801"/>
    </source>
</evidence>
<feature type="transmembrane region" description="Helical" evidence="8">
    <location>
        <begin position="7"/>
        <end position="22"/>
    </location>
</feature>
<keyword evidence="5" id="KW-0573">Peptidoglycan synthesis</keyword>
<dbReference type="PANTHER" id="PTHR21581">
    <property type="entry name" value="D-ALANYL-D-ALANINE CARBOXYPEPTIDASE"/>
    <property type="match status" value="1"/>
</dbReference>
<evidence type="ECO:0000256" key="8">
    <source>
        <dbReference type="SAM" id="Phobius"/>
    </source>
</evidence>
<evidence type="ECO:0000256" key="7">
    <source>
        <dbReference type="RuleBase" id="RU004016"/>
    </source>
</evidence>
<keyword evidence="10" id="KW-0121">Carboxypeptidase</keyword>
<dbReference type="EMBL" id="JBHSMC010000013">
    <property type="protein sequence ID" value="MFC5465083.1"/>
    <property type="molecule type" value="Genomic_DNA"/>
</dbReference>
<dbReference type="InterPro" id="IPR001967">
    <property type="entry name" value="Peptidase_S11_N"/>
</dbReference>
<keyword evidence="6" id="KW-0961">Cell wall biogenesis/degradation</keyword>
<accession>A0ABW0LKJ7</accession>
<keyword evidence="8" id="KW-0812">Transmembrane</keyword>
<dbReference type="InterPro" id="IPR018044">
    <property type="entry name" value="Peptidase_S11"/>
</dbReference>
<evidence type="ECO:0000313" key="11">
    <source>
        <dbReference type="Proteomes" id="UP001596147"/>
    </source>
</evidence>
<proteinExistence type="inferred from homology"/>
<organism evidence="10 11">
    <name type="scientific">Lederbergia graminis</name>
    <dbReference type="NCBI Taxonomy" id="735518"/>
    <lineage>
        <taxon>Bacteria</taxon>
        <taxon>Bacillati</taxon>
        <taxon>Bacillota</taxon>
        <taxon>Bacilli</taxon>
        <taxon>Bacillales</taxon>
        <taxon>Bacillaceae</taxon>
        <taxon>Lederbergia</taxon>
    </lineage>
</organism>
<evidence type="ECO:0000256" key="6">
    <source>
        <dbReference type="ARBA" id="ARBA00023316"/>
    </source>
</evidence>
<dbReference type="RefSeq" id="WP_382350897.1">
    <property type="nucleotide sequence ID" value="NZ_JBHSMC010000013.1"/>
</dbReference>
<gene>
    <name evidence="10" type="ORF">ACFPM4_09985</name>
</gene>
<keyword evidence="10" id="KW-0645">Protease</keyword>
<dbReference type="PRINTS" id="PR00725">
    <property type="entry name" value="DADACBPTASE1"/>
</dbReference>
<keyword evidence="8" id="KW-1133">Transmembrane helix</keyword>
<dbReference type="Proteomes" id="UP001596147">
    <property type="component" value="Unassembled WGS sequence"/>
</dbReference>
<dbReference type="SUPFAM" id="SSF56601">
    <property type="entry name" value="beta-lactamase/transpeptidase-like"/>
    <property type="match status" value="1"/>
</dbReference>
<sequence>MKGRRKLIFVIIVIVAIGYYLNKDTINQFITKSPIIVAGEAAVLMDEQTGEIIYSKNKQDKLYPASTTKLLTALVVLDKSEPTEQVRVGKEVLVKTEGEARAGLFEGQVQTVEELLAAMLLQSGNDAARSLAVYIANKEKEQELPVEEAISYFAELMNEKAVEIGATQSNFINPHGLHDEKHYSTALDIAKIARVAKQNELIDAMVGELVFSTETHTYTNRNLLLNPDSEFFYEPATGLKTGFTDQAGYCLVSSAERDEKKLIAVILNSGQDSRWRDSIKLLDYGFSEKTVTKAAIK</sequence>
<dbReference type="PANTHER" id="PTHR21581:SF6">
    <property type="entry name" value="TRAFFICKING PROTEIN PARTICLE COMPLEX SUBUNIT 12"/>
    <property type="match status" value="1"/>
</dbReference>
<comment type="caution">
    <text evidence="10">The sequence shown here is derived from an EMBL/GenBank/DDBJ whole genome shotgun (WGS) entry which is preliminary data.</text>
</comment>
<evidence type="ECO:0000256" key="5">
    <source>
        <dbReference type="ARBA" id="ARBA00022984"/>
    </source>
</evidence>
<evidence type="ECO:0000259" key="9">
    <source>
        <dbReference type="Pfam" id="PF00768"/>
    </source>
</evidence>
<dbReference type="Pfam" id="PF00768">
    <property type="entry name" value="Peptidase_S11"/>
    <property type="match status" value="1"/>
</dbReference>
<keyword evidence="2" id="KW-0732">Signal</keyword>
<dbReference type="InterPro" id="IPR012338">
    <property type="entry name" value="Beta-lactam/transpept-like"/>
</dbReference>
<evidence type="ECO:0000256" key="1">
    <source>
        <dbReference type="ARBA" id="ARBA00007164"/>
    </source>
</evidence>
<evidence type="ECO:0000256" key="4">
    <source>
        <dbReference type="ARBA" id="ARBA00022960"/>
    </source>
</evidence>
<keyword evidence="8" id="KW-0472">Membrane</keyword>